<dbReference type="SUPFAM" id="SSF81296">
    <property type="entry name" value="E set domains"/>
    <property type="match status" value="1"/>
</dbReference>
<dbReference type="PANTHER" id="PTHR34823:SF1">
    <property type="entry name" value="CHITIN-BINDING TYPE-4 DOMAIN-CONTAINING PROTEIN"/>
    <property type="match status" value="1"/>
</dbReference>
<evidence type="ECO:0000256" key="1">
    <source>
        <dbReference type="ARBA" id="ARBA00022729"/>
    </source>
</evidence>
<gene>
    <name evidence="4" type="ORF">EDC56_2240</name>
</gene>
<sequence length="228" mass="25004">MIKKLSLVAGCSILCASMLPSLVQAHGYTVDPPSRQAYCNEESEAFYWPAGGTGITNAACKAAYDKSGSTIIDQIDQYAINVAKYTDMEEVKKAISGGTVCSANNDILSGIDVASADWKRTEVASGATIELKFMATTVHNPSYWEVYISKPDYDESNEKLDWDDLTKIDLADYKNLEAWVGDDEKSYFTLSVPLPERTGNAVLVTRWQRDDPAGEGFYNCSDITFSAP</sequence>
<dbReference type="OrthoDB" id="3675244at2"/>
<evidence type="ECO:0000313" key="4">
    <source>
        <dbReference type="EMBL" id="ROS01792.1"/>
    </source>
</evidence>
<dbReference type="InterPro" id="IPR004302">
    <property type="entry name" value="Cellulose/chitin-bd_N"/>
</dbReference>
<reference evidence="4 5" key="1">
    <citation type="submission" date="2018-11" db="EMBL/GenBank/DDBJ databases">
        <title>Genomic Encyclopedia of Type Strains, Phase IV (KMG-IV): sequencing the most valuable type-strain genomes for metagenomic binning, comparative biology and taxonomic classification.</title>
        <authorList>
            <person name="Goeker M."/>
        </authorList>
    </citation>
    <scope>NUCLEOTIDE SEQUENCE [LARGE SCALE GENOMIC DNA]</scope>
    <source>
        <strain evidence="4 5">DSM 100316</strain>
    </source>
</reference>
<dbReference type="InterPro" id="IPR014756">
    <property type="entry name" value="Ig_E-set"/>
</dbReference>
<dbReference type="PANTHER" id="PTHR34823">
    <property type="entry name" value="GLCNAC-BINDING PROTEIN A"/>
    <property type="match status" value="1"/>
</dbReference>
<dbReference type="InterPro" id="IPR051024">
    <property type="entry name" value="GlcNAc_Chitin_IntDeg"/>
</dbReference>
<evidence type="ECO:0000313" key="5">
    <source>
        <dbReference type="Proteomes" id="UP000275394"/>
    </source>
</evidence>
<dbReference type="Pfam" id="PF03067">
    <property type="entry name" value="LPMO_10"/>
    <property type="match status" value="1"/>
</dbReference>
<dbReference type="Gene3D" id="2.70.50.50">
    <property type="entry name" value="chitin-binding protein cbp21"/>
    <property type="match status" value="1"/>
</dbReference>
<protein>
    <submittedName>
        <fullName evidence="4">Chitin binding protein</fullName>
    </submittedName>
</protein>
<evidence type="ECO:0000256" key="2">
    <source>
        <dbReference type="SAM" id="SignalP"/>
    </source>
</evidence>
<accession>A0A3N2DQ29</accession>
<dbReference type="Proteomes" id="UP000275394">
    <property type="component" value="Unassembled WGS sequence"/>
</dbReference>
<dbReference type="AlphaFoldDB" id="A0A3N2DQ29"/>
<feature type="chain" id="PRO_5018091091" evidence="2">
    <location>
        <begin position="26"/>
        <end position="228"/>
    </location>
</feature>
<comment type="caution">
    <text evidence="4">The sequence shown here is derived from an EMBL/GenBank/DDBJ whole genome shotgun (WGS) entry which is preliminary data.</text>
</comment>
<keyword evidence="5" id="KW-1185">Reference proteome</keyword>
<feature type="domain" description="Chitin-binding type-4" evidence="3">
    <location>
        <begin position="26"/>
        <end position="223"/>
    </location>
</feature>
<dbReference type="EMBL" id="RKHR01000004">
    <property type="protein sequence ID" value="ROS01792.1"/>
    <property type="molecule type" value="Genomic_DNA"/>
</dbReference>
<keyword evidence="1 2" id="KW-0732">Signal</keyword>
<dbReference type="RefSeq" id="WP_123712551.1">
    <property type="nucleotide sequence ID" value="NZ_RKHR01000004.1"/>
</dbReference>
<name>A0A3N2DQ29_9GAMM</name>
<dbReference type="CDD" id="cd21177">
    <property type="entry name" value="LPMO_AA10"/>
    <property type="match status" value="1"/>
</dbReference>
<proteinExistence type="predicted"/>
<feature type="signal peptide" evidence="2">
    <location>
        <begin position="1"/>
        <end position="25"/>
    </location>
</feature>
<evidence type="ECO:0000259" key="3">
    <source>
        <dbReference type="Pfam" id="PF03067"/>
    </source>
</evidence>
<organism evidence="4 5">
    <name type="scientific">Sinobacterium caligoides</name>
    <dbReference type="NCBI Taxonomy" id="933926"/>
    <lineage>
        <taxon>Bacteria</taxon>
        <taxon>Pseudomonadati</taxon>
        <taxon>Pseudomonadota</taxon>
        <taxon>Gammaproteobacteria</taxon>
        <taxon>Cellvibrionales</taxon>
        <taxon>Spongiibacteraceae</taxon>
        <taxon>Sinobacterium</taxon>
    </lineage>
</organism>